<organism evidence="2 3">
    <name type="scientific">Rhizobium oryzicola</name>
    <dbReference type="NCBI Taxonomy" id="1232668"/>
    <lineage>
        <taxon>Bacteria</taxon>
        <taxon>Pseudomonadati</taxon>
        <taxon>Pseudomonadota</taxon>
        <taxon>Alphaproteobacteria</taxon>
        <taxon>Hyphomicrobiales</taxon>
        <taxon>Rhizobiaceae</taxon>
        <taxon>Rhizobium/Agrobacterium group</taxon>
        <taxon>Rhizobium</taxon>
    </lineage>
</organism>
<name>A0ABT8SPT6_9HYPH</name>
<dbReference type="EMBL" id="JAUKWQ010000001">
    <property type="protein sequence ID" value="MDO1580529.1"/>
    <property type="molecule type" value="Genomic_DNA"/>
</dbReference>
<gene>
    <name evidence="2" type="ORF">Q2T52_00315</name>
</gene>
<protein>
    <submittedName>
        <fullName evidence="2">Uncharacterized protein</fullName>
    </submittedName>
</protein>
<feature type="signal peptide" evidence="1">
    <location>
        <begin position="1"/>
        <end position="23"/>
    </location>
</feature>
<evidence type="ECO:0000256" key="1">
    <source>
        <dbReference type="SAM" id="SignalP"/>
    </source>
</evidence>
<reference evidence="2" key="2">
    <citation type="submission" date="2023-07" db="EMBL/GenBank/DDBJ databases">
        <authorList>
            <person name="Sun H."/>
        </authorList>
    </citation>
    <scope>NUCLEOTIDE SEQUENCE</scope>
    <source>
        <strain evidence="2">05753</strain>
    </source>
</reference>
<proteinExistence type="predicted"/>
<keyword evidence="1" id="KW-0732">Signal</keyword>
<feature type="chain" id="PRO_5046666083" evidence="1">
    <location>
        <begin position="24"/>
        <end position="157"/>
    </location>
</feature>
<reference evidence="2" key="1">
    <citation type="journal article" date="2015" name="Int. J. Syst. Evol. Microbiol.">
        <title>Rhizobium oryzicola sp. nov., potential plant-growth-promoting endophytic bacteria isolated from rice roots.</title>
        <authorList>
            <person name="Zhang X.X."/>
            <person name="Gao J.S."/>
            <person name="Cao Y.H."/>
            <person name="Sheirdil R.A."/>
            <person name="Wang X.C."/>
            <person name="Zhang L."/>
        </authorList>
    </citation>
    <scope>NUCLEOTIDE SEQUENCE</scope>
    <source>
        <strain evidence="2">05753</strain>
    </source>
</reference>
<comment type="caution">
    <text evidence="2">The sequence shown here is derived from an EMBL/GenBank/DDBJ whole genome shotgun (WGS) entry which is preliminary data.</text>
</comment>
<evidence type="ECO:0000313" key="2">
    <source>
        <dbReference type="EMBL" id="MDO1580529.1"/>
    </source>
</evidence>
<accession>A0ABT8SPT6</accession>
<dbReference type="Proteomes" id="UP001169006">
    <property type="component" value="Unassembled WGS sequence"/>
</dbReference>
<sequence>MAKLLMILVQALGLILMPTLALSQQQLLDDPVSFEKSHFSKQCKSVDFGDEFATKLDINNDGLQDVVINHGSMICDGEKGVGCNGEGCPYNFYIQVKEGGYLLMATAQIYGYDFIKRFGNMVFVFKMHPKYCDRLAGDPCLMTVRVRGAEMFTISKK</sequence>
<dbReference type="RefSeq" id="WP_302074693.1">
    <property type="nucleotide sequence ID" value="NZ_JAUKWQ010000001.1"/>
</dbReference>
<evidence type="ECO:0000313" key="3">
    <source>
        <dbReference type="Proteomes" id="UP001169006"/>
    </source>
</evidence>
<keyword evidence="3" id="KW-1185">Reference proteome</keyword>